<dbReference type="Gene3D" id="3.50.50.60">
    <property type="entry name" value="FAD/NAD(P)-binding domain"/>
    <property type="match status" value="1"/>
</dbReference>
<organism evidence="2 3">
    <name type="scientific">Beauveria brongniartii RCEF 3172</name>
    <dbReference type="NCBI Taxonomy" id="1081107"/>
    <lineage>
        <taxon>Eukaryota</taxon>
        <taxon>Fungi</taxon>
        <taxon>Dikarya</taxon>
        <taxon>Ascomycota</taxon>
        <taxon>Pezizomycotina</taxon>
        <taxon>Sordariomycetes</taxon>
        <taxon>Hypocreomycetidae</taxon>
        <taxon>Hypocreales</taxon>
        <taxon>Cordycipitaceae</taxon>
        <taxon>Beauveria</taxon>
        <taxon>Beauveria brongniartii</taxon>
    </lineage>
</organism>
<dbReference type="SUPFAM" id="SSF51905">
    <property type="entry name" value="FAD/NAD(P)-binding domain"/>
    <property type="match status" value="1"/>
</dbReference>
<evidence type="ECO:0000259" key="1">
    <source>
        <dbReference type="Pfam" id="PF01266"/>
    </source>
</evidence>
<dbReference type="Gene3D" id="3.30.9.10">
    <property type="entry name" value="D-Amino Acid Oxidase, subunit A, domain 2"/>
    <property type="match status" value="1"/>
</dbReference>
<comment type="caution">
    <text evidence="2">The sequence shown here is derived from an EMBL/GenBank/DDBJ whole genome shotgun (WGS) entry which is preliminary data.</text>
</comment>
<protein>
    <submittedName>
        <fullName evidence="2">FAD dependent oxidoreductase</fullName>
    </submittedName>
</protein>
<accession>A0A167ABH8</accession>
<dbReference type="InterPro" id="IPR006076">
    <property type="entry name" value="FAD-dep_OxRdtase"/>
</dbReference>
<sequence length="530" mass="57991">MSRSTRDFLLYQANQDPGLPRALPTTSFWQVPPHPTLADKQSPQLPVNTDVAVIGSGITGCSVAKHILDISSQLAGGAVTVTVLEARTLVSGATGRNGGLLTSFVPEEFGDLIENYGVDQAVMMARFAKRNLERVHELANSSPELREWSQMRQLRDVVCFSSAEDFAAAKESWSLYEEHVPEDKGKTEFLTAEEAAETYNVRASAGALTFPNGACWPYRLITDTWSQLYEKYRSRLSIETKTPVENITYDGSDAAYPYILHTPRGHVKAANVIHATNGHAGHLLPSLRGCIYPLRGSMSVQKATPEFGHDGHELTWSMVNKQVYEPDTDVLEAGTYYAQQNPITGDVFIGGEKTNARDFFVADDTAVNAHCQDNFTTLLPRYFVKGWSNDSNRESGPEVRATWTGIMGFTGDRLPLVGRLPASATQRGGGDDNDRYGGEWIAAGFNGYGMSLCWACGEAVARMVLGQYVDDFLPAALVVTRERIEQPARRGALDAVLEMVDARGGMAIVEDDEMSGIPSSTLCVIFRPAD</sequence>
<dbReference type="Proteomes" id="UP000076863">
    <property type="component" value="Unassembled WGS sequence"/>
</dbReference>
<dbReference type="PANTHER" id="PTHR13847:SF213">
    <property type="entry name" value="DEPENDENT OXIDOREDUCTASE, PUTATIVE-RELATED"/>
    <property type="match status" value="1"/>
</dbReference>
<reference evidence="2 3" key="1">
    <citation type="journal article" date="2016" name="Genome Biol. Evol.">
        <title>Divergent and convergent evolution of fungal pathogenicity.</title>
        <authorList>
            <person name="Shang Y."/>
            <person name="Xiao G."/>
            <person name="Zheng P."/>
            <person name="Cen K."/>
            <person name="Zhan S."/>
            <person name="Wang C."/>
        </authorList>
    </citation>
    <scope>NUCLEOTIDE SEQUENCE [LARGE SCALE GENOMIC DNA]</scope>
    <source>
        <strain evidence="2 3">RCEF 3172</strain>
    </source>
</reference>
<dbReference type="PANTHER" id="PTHR13847">
    <property type="entry name" value="SARCOSINE DEHYDROGENASE-RELATED"/>
    <property type="match status" value="1"/>
</dbReference>
<dbReference type="Pfam" id="PF01266">
    <property type="entry name" value="DAO"/>
    <property type="match status" value="1"/>
</dbReference>
<dbReference type="GO" id="GO:0005737">
    <property type="term" value="C:cytoplasm"/>
    <property type="evidence" value="ECO:0007669"/>
    <property type="project" value="TreeGrafter"/>
</dbReference>
<name>A0A167ABH8_9HYPO</name>
<gene>
    <name evidence="2" type="ORF">BBO_06987</name>
</gene>
<dbReference type="EMBL" id="AZHA01000025">
    <property type="protein sequence ID" value="OAA38740.1"/>
    <property type="molecule type" value="Genomic_DNA"/>
</dbReference>
<dbReference type="OrthoDB" id="512662at2759"/>
<evidence type="ECO:0000313" key="2">
    <source>
        <dbReference type="EMBL" id="OAA38740.1"/>
    </source>
</evidence>
<keyword evidence="3" id="KW-1185">Reference proteome</keyword>
<feature type="domain" description="FAD dependent oxidoreductase" evidence="1">
    <location>
        <begin position="50"/>
        <end position="463"/>
    </location>
</feature>
<evidence type="ECO:0000313" key="3">
    <source>
        <dbReference type="Proteomes" id="UP000076863"/>
    </source>
</evidence>
<dbReference type="AlphaFoldDB" id="A0A167ABH8"/>
<proteinExistence type="predicted"/>
<dbReference type="InterPro" id="IPR036188">
    <property type="entry name" value="FAD/NAD-bd_sf"/>
</dbReference>